<dbReference type="Pfam" id="PF12224">
    <property type="entry name" value="Amidoligase_2"/>
    <property type="match status" value="1"/>
</dbReference>
<reference evidence="1 2" key="1">
    <citation type="submission" date="2020-11" db="EMBL/GenBank/DDBJ databases">
        <authorList>
            <person name="Kim M.K."/>
        </authorList>
    </citation>
    <scope>NUCLEOTIDE SEQUENCE [LARGE SCALE GENOMIC DNA]</scope>
    <source>
        <strain evidence="1 2">BT290</strain>
    </source>
</reference>
<keyword evidence="2" id="KW-1185">Reference proteome</keyword>
<sequence>MITADGSVRRVGIEVEFLGPSVSAAAAALARDLDGVVEPEDPHAIKVRGTRLGDLSVELDLRHIHPARHPDLDVGLGRRGSAVLGTLVSPFVPRELITGPIPAAQLGDVDKALASLRSAGARGHGAIFLNSLSLHFNIDPPSLDARTLTAFLKAFLLISDDLRRQTARGSLRLSLALPPDYPESYKERVLAPDYWPSLPDLTADYLAANPTRQRALDLLPVLAYLDEAQVRQTLPREKIGPRSVFHYRLPHAYLSDPNWSILPDWYGWLRVEHLAAELGKGEINPREVV</sequence>
<dbReference type="RefSeq" id="WP_196265393.1">
    <property type="nucleotide sequence ID" value="NZ_JADQDN010000015.1"/>
</dbReference>
<name>A0ABS0HX12_9HYPH</name>
<evidence type="ECO:0000313" key="1">
    <source>
        <dbReference type="EMBL" id="MBF9198043.1"/>
    </source>
</evidence>
<dbReference type="Proteomes" id="UP000611708">
    <property type="component" value="Unassembled WGS sequence"/>
</dbReference>
<comment type="caution">
    <text evidence="1">The sequence shown here is derived from an EMBL/GenBank/DDBJ whole genome shotgun (WGS) entry which is preliminary data.</text>
</comment>
<dbReference type="InterPro" id="IPR022025">
    <property type="entry name" value="Amidoligase_2"/>
</dbReference>
<evidence type="ECO:0000313" key="2">
    <source>
        <dbReference type="Proteomes" id="UP000611708"/>
    </source>
</evidence>
<protein>
    <submittedName>
        <fullName evidence="1">Amidoligase family protein</fullName>
    </submittedName>
</protein>
<accession>A0ABS0HX12</accession>
<proteinExistence type="predicted"/>
<dbReference type="EMBL" id="JADQDN010000015">
    <property type="protein sequence ID" value="MBF9198043.1"/>
    <property type="molecule type" value="Genomic_DNA"/>
</dbReference>
<organism evidence="1 2">
    <name type="scientific">Microvirga terrestris</name>
    <dbReference type="NCBI Taxonomy" id="2791024"/>
    <lineage>
        <taxon>Bacteria</taxon>
        <taxon>Pseudomonadati</taxon>
        <taxon>Pseudomonadota</taxon>
        <taxon>Alphaproteobacteria</taxon>
        <taxon>Hyphomicrobiales</taxon>
        <taxon>Methylobacteriaceae</taxon>
        <taxon>Microvirga</taxon>
    </lineage>
</organism>
<gene>
    <name evidence="1" type="ORF">I2H36_18580</name>
</gene>